<reference evidence="3 4" key="1">
    <citation type="submission" date="2024-01" db="EMBL/GenBank/DDBJ databases">
        <authorList>
            <person name="Waweru B."/>
        </authorList>
    </citation>
    <scope>NUCLEOTIDE SEQUENCE [LARGE SCALE GENOMIC DNA]</scope>
</reference>
<dbReference type="PANTHER" id="PTHR47186:SF3">
    <property type="entry name" value="OS09G0267800 PROTEIN"/>
    <property type="match status" value="1"/>
</dbReference>
<dbReference type="AlphaFoldDB" id="A0AAV1RRG5"/>
<sequence length="276" mass="31713">MAIESVGEFIISKIAEHLVEPTIRQFHYLFCFINFLQEFNEQKQNLTLAHDRLQNAERNAEEIEKDGVLFLKGGCLSLESLQCSTNLQSQQFIECECMGLISLRKLQRLKILGFLKCLSIEELPEAIGELENLRLLDLTGCRRLERIRVNLIGSTVSQLELNQVSGLKNLMLFQRLEFVEVMDCGDLGTLFSEKSWRALKNLRSVRIYGCCKLEEVFELVAVEEVSDEEKVSLSKCIWKGPTRQANLQRFTYLKLWNLFKLNHKVGGSKSTTARNT</sequence>
<dbReference type="EMBL" id="CAWUPB010001116">
    <property type="protein sequence ID" value="CAK7338455.1"/>
    <property type="molecule type" value="Genomic_DNA"/>
</dbReference>
<comment type="caution">
    <text evidence="3">The sequence shown here is derived from an EMBL/GenBank/DDBJ whole genome shotgun (WGS) entry which is preliminary data.</text>
</comment>
<evidence type="ECO:0000313" key="3">
    <source>
        <dbReference type="EMBL" id="CAK7338455.1"/>
    </source>
</evidence>
<dbReference type="SUPFAM" id="SSF52058">
    <property type="entry name" value="L domain-like"/>
    <property type="match status" value="1"/>
</dbReference>
<keyword evidence="1" id="KW-0175">Coiled coil</keyword>
<proteinExistence type="predicted"/>
<dbReference type="InterPro" id="IPR032675">
    <property type="entry name" value="LRR_dom_sf"/>
</dbReference>
<feature type="coiled-coil region" evidence="1">
    <location>
        <begin position="36"/>
        <end position="66"/>
    </location>
</feature>
<dbReference type="InterPro" id="IPR057135">
    <property type="entry name" value="At4g27190-like_LRR"/>
</dbReference>
<dbReference type="Proteomes" id="UP001314170">
    <property type="component" value="Unassembled WGS sequence"/>
</dbReference>
<dbReference type="PANTHER" id="PTHR47186">
    <property type="entry name" value="LEUCINE-RICH REPEAT-CONTAINING PROTEIN 57"/>
    <property type="match status" value="1"/>
</dbReference>
<protein>
    <recommendedName>
        <fullName evidence="2">Disease resistance protein At4g27190-like leucine-rich repeats domain-containing protein</fullName>
    </recommendedName>
</protein>
<feature type="domain" description="Disease resistance protein At4g27190-like leucine-rich repeats" evidence="2">
    <location>
        <begin position="171"/>
        <end position="263"/>
    </location>
</feature>
<evidence type="ECO:0000259" key="2">
    <source>
        <dbReference type="Pfam" id="PF23247"/>
    </source>
</evidence>
<dbReference type="Pfam" id="PF23247">
    <property type="entry name" value="LRR_RPS2"/>
    <property type="match status" value="1"/>
</dbReference>
<evidence type="ECO:0000256" key="1">
    <source>
        <dbReference type="SAM" id="Coils"/>
    </source>
</evidence>
<organism evidence="3 4">
    <name type="scientific">Dovyalis caffra</name>
    <dbReference type="NCBI Taxonomy" id="77055"/>
    <lineage>
        <taxon>Eukaryota</taxon>
        <taxon>Viridiplantae</taxon>
        <taxon>Streptophyta</taxon>
        <taxon>Embryophyta</taxon>
        <taxon>Tracheophyta</taxon>
        <taxon>Spermatophyta</taxon>
        <taxon>Magnoliopsida</taxon>
        <taxon>eudicotyledons</taxon>
        <taxon>Gunneridae</taxon>
        <taxon>Pentapetalae</taxon>
        <taxon>rosids</taxon>
        <taxon>fabids</taxon>
        <taxon>Malpighiales</taxon>
        <taxon>Salicaceae</taxon>
        <taxon>Flacourtieae</taxon>
        <taxon>Dovyalis</taxon>
    </lineage>
</organism>
<keyword evidence="4" id="KW-1185">Reference proteome</keyword>
<gene>
    <name evidence="3" type="ORF">DCAF_LOCUS13502</name>
</gene>
<dbReference type="Gene3D" id="3.80.10.10">
    <property type="entry name" value="Ribonuclease Inhibitor"/>
    <property type="match status" value="1"/>
</dbReference>
<evidence type="ECO:0000313" key="4">
    <source>
        <dbReference type="Proteomes" id="UP001314170"/>
    </source>
</evidence>
<name>A0AAV1RRG5_9ROSI</name>
<accession>A0AAV1RRG5</accession>